<reference evidence="8 9" key="1">
    <citation type="submission" date="2019-12" db="EMBL/GenBank/DDBJ databases">
        <authorList>
            <person name="Alioto T."/>
            <person name="Alioto T."/>
            <person name="Gomez Garrido J."/>
        </authorList>
    </citation>
    <scope>NUCLEOTIDE SEQUENCE [LARGE SCALE GENOMIC DNA]</scope>
</reference>
<feature type="transmembrane region" description="Helical" evidence="7">
    <location>
        <begin position="182"/>
        <end position="211"/>
    </location>
</feature>
<organism evidence="8 9">
    <name type="scientific">Olea europaea subsp. europaea</name>
    <dbReference type="NCBI Taxonomy" id="158383"/>
    <lineage>
        <taxon>Eukaryota</taxon>
        <taxon>Viridiplantae</taxon>
        <taxon>Streptophyta</taxon>
        <taxon>Embryophyta</taxon>
        <taxon>Tracheophyta</taxon>
        <taxon>Spermatophyta</taxon>
        <taxon>Magnoliopsida</taxon>
        <taxon>eudicotyledons</taxon>
        <taxon>Gunneridae</taxon>
        <taxon>Pentapetalae</taxon>
        <taxon>asterids</taxon>
        <taxon>lamiids</taxon>
        <taxon>Lamiales</taxon>
        <taxon>Oleaceae</taxon>
        <taxon>Oleeae</taxon>
        <taxon>Olea</taxon>
    </lineage>
</organism>
<evidence type="ECO:0000256" key="4">
    <source>
        <dbReference type="ARBA" id="ARBA00022692"/>
    </source>
</evidence>
<dbReference type="Gramene" id="OE9A116983T1">
    <property type="protein sequence ID" value="OE9A116983C1"/>
    <property type="gene ID" value="OE9A116983"/>
</dbReference>
<dbReference type="GO" id="GO:0009941">
    <property type="term" value="C:chloroplast envelope"/>
    <property type="evidence" value="ECO:0007669"/>
    <property type="project" value="UniProtKB-SubCell"/>
</dbReference>
<dbReference type="InterPro" id="IPR004710">
    <property type="entry name" value="Bilac:Na_transpt"/>
</dbReference>
<evidence type="ECO:0000313" key="8">
    <source>
        <dbReference type="EMBL" id="CAA2954964.1"/>
    </source>
</evidence>
<dbReference type="PANTHER" id="PTHR10361">
    <property type="entry name" value="SODIUM-BILE ACID COTRANSPORTER"/>
    <property type="match status" value="1"/>
</dbReference>
<feature type="transmembrane region" description="Helical" evidence="7">
    <location>
        <begin position="67"/>
        <end position="84"/>
    </location>
</feature>
<dbReference type="PROSITE" id="PS51257">
    <property type="entry name" value="PROKAR_LIPOPROTEIN"/>
    <property type="match status" value="1"/>
</dbReference>
<keyword evidence="6 7" id="KW-0472">Membrane</keyword>
<dbReference type="Pfam" id="PF01758">
    <property type="entry name" value="SBF"/>
    <property type="match status" value="1"/>
</dbReference>
<dbReference type="AlphaFoldDB" id="A0A8S0PQJ3"/>
<accession>A0A8S0PQJ3</accession>
<comment type="similarity">
    <text evidence="3">Belongs to the bile acid:sodium symporter (BASS) (TC 2.A.28) family.</text>
</comment>
<name>A0A8S0PQJ3_OLEEU</name>
<keyword evidence="4 7" id="KW-0812">Transmembrane</keyword>
<dbReference type="Gene3D" id="1.20.1530.20">
    <property type="match status" value="1"/>
</dbReference>
<comment type="subcellular location">
    <subcellularLocation>
        <location evidence="2">Membrane</location>
        <topology evidence="2">Multi-pass membrane protein</topology>
    </subcellularLocation>
    <subcellularLocation>
        <location evidence="1">Plastid</location>
        <location evidence="1">Chloroplast envelope</location>
    </subcellularLocation>
</comment>
<evidence type="ECO:0000256" key="5">
    <source>
        <dbReference type="ARBA" id="ARBA00022989"/>
    </source>
</evidence>
<evidence type="ECO:0000256" key="1">
    <source>
        <dbReference type="ARBA" id="ARBA00004119"/>
    </source>
</evidence>
<evidence type="ECO:0000256" key="6">
    <source>
        <dbReference type="ARBA" id="ARBA00023136"/>
    </source>
</evidence>
<dbReference type="EMBL" id="CACTIH010000131">
    <property type="protein sequence ID" value="CAA2954964.1"/>
    <property type="molecule type" value="Genomic_DNA"/>
</dbReference>
<dbReference type="OrthoDB" id="203097at2759"/>
<dbReference type="InterPro" id="IPR002657">
    <property type="entry name" value="BilAc:Na_symport/Acr3"/>
</dbReference>
<feature type="transmembrane region" description="Helical" evidence="7">
    <location>
        <begin position="281"/>
        <end position="300"/>
    </location>
</feature>
<evidence type="ECO:0000256" key="3">
    <source>
        <dbReference type="ARBA" id="ARBA00006528"/>
    </source>
</evidence>
<feature type="transmembrane region" description="Helical" evidence="7">
    <location>
        <begin position="247"/>
        <end position="269"/>
    </location>
</feature>
<feature type="transmembrane region" description="Helical" evidence="7">
    <location>
        <begin position="223"/>
        <end position="241"/>
    </location>
</feature>
<proteinExistence type="inferred from homology"/>
<gene>
    <name evidence="8" type="ORF">OLEA9_A116983</name>
</gene>
<keyword evidence="5 7" id="KW-1133">Transmembrane helix</keyword>
<evidence type="ECO:0000256" key="7">
    <source>
        <dbReference type="SAM" id="Phobius"/>
    </source>
</evidence>
<protein>
    <submittedName>
        <fullName evidence="8">Probable sodium metabolite cotransporter BASS3, chloroplastic</fullName>
    </submittedName>
</protein>
<comment type="caution">
    <text evidence="8">The sequence shown here is derived from an EMBL/GenBank/DDBJ whole genome shotgun (WGS) entry which is preliminary data.</text>
</comment>
<feature type="transmembrane region" description="Helical" evidence="7">
    <location>
        <begin position="153"/>
        <end position="176"/>
    </location>
</feature>
<dbReference type="Proteomes" id="UP000594638">
    <property type="component" value="Unassembled WGS sequence"/>
</dbReference>
<evidence type="ECO:0000256" key="2">
    <source>
        <dbReference type="ARBA" id="ARBA00004141"/>
    </source>
</evidence>
<dbReference type="GO" id="GO:0016020">
    <property type="term" value="C:membrane"/>
    <property type="evidence" value="ECO:0007669"/>
    <property type="project" value="UniProtKB-SubCell"/>
</dbReference>
<keyword evidence="9" id="KW-1185">Reference proteome</keyword>
<dbReference type="InterPro" id="IPR038770">
    <property type="entry name" value="Na+/solute_symporter_sf"/>
</dbReference>
<dbReference type="PANTHER" id="PTHR10361:SF33">
    <property type="entry name" value="SODIUM_METABOLITE COTRANSPORTER BASS3, CHLOROPLASTIC-RELATED"/>
    <property type="match status" value="1"/>
</dbReference>
<sequence>MPKKAPTCVNGGSLFAVACSPSSPFVGKVGMQRREGNYSLLSFGVKSVDTKGIVTEMEAKVDASQDLSAMLPFVVALTAVAALSHPSTFTWVSKELYAPALGGIMLSIGIKLSFDDFALAYKRPVPLSVSFIAQYVLKPALGVFVARSFEMSPVFYAGFVLMSCVAGAQLSSYASFLSKGDVALSILLTSSTTIASVLVTPFLTGLLIGSVIPVDAVAMAKSILQVVLVPVTLGLVLNAYAKPVVSVIQTVMPLAAMFCTSMCIGSPLAINRSQILSAEGLRLVCPVLSFHVVAFILGYWSSKIPPLRLKEDECRTISLCAGMQNSTLAGLLATQFLGCAQAVPPACSVVAMAIIGPCQASFWGSGYRIRD</sequence>
<evidence type="ECO:0000313" key="9">
    <source>
        <dbReference type="Proteomes" id="UP000594638"/>
    </source>
</evidence>